<dbReference type="GeneID" id="48277157"/>
<dbReference type="Proteomes" id="UP000238825">
    <property type="component" value="Chromosome"/>
</dbReference>
<gene>
    <name evidence="1" type="ORF">LS41612_13235</name>
    <name evidence="2" type="ORF">NCTC10338_02057</name>
</gene>
<dbReference type="EMBL" id="UFSZ01000001">
    <property type="protein sequence ID" value="SUV16970.1"/>
    <property type="molecule type" value="Genomic_DNA"/>
</dbReference>
<evidence type="ECO:0000313" key="1">
    <source>
        <dbReference type="EMBL" id="AVK97158.1"/>
    </source>
</evidence>
<protein>
    <submittedName>
        <fullName evidence="1">Uncharacterized protein</fullName>
    </submittedName>
</protein>
<evidence type="ECO:0000313" key="2">
    <source>
        <dbReference type="EMBL" id="SUV16970.1"/>
    </source>
</evidence>
<dbReference type="AlphaFoldDB" id="A0A2S0K1H5"/>
<dbReference type="RefSeq" id="WP_024361922.1">
    <property type="nucleotide sequence ID" value="NZ_BJNS01000080.1"/>
</dbReference>
<evidence type="ECO:0000313" key="4">
    <source>
        <dbReference type="Proteomes" id="UP000255295"/>
    </source>
</evidence>
<dbReference type="EMBL" id="CP019980">
    <property type="protein sequence ID" value="AVK97158.1"/>
    <property type="molecule type" value="Genomic_DNA"/>
</dbReference>
<organism evidence="1 3">
    <name type="scientific">Lysinibacillus sphaericus</name>
    <name type="common">Bacillus sphaericus</name>
    <dbReference type="NCBI Taxonomy" id="1421"/>
    <lineage>
        <taxon>Bacteria</taxon>
        <taxon>Bacillati</taxon>
        <taxon>Bacillota</taxon>
        <taxon>Bacilli</taxon>
        <taxon>Bacillales</taxon>
        <taxon>Bacillaceae</taxon>
        <taxon>Lysinibacillus</taxon>
    </lineage>
</organism>
<name>A0A2S0K1H5_LYSSH</name>
<accession>A0A2S0K1H5</accession>
<evidence type="ECO:0000313" key="3">
    <source>
        <dbReference type="Proteomes" id="UP000238825"/>
    </source>
</evidence>
<sequence length="133" mass="14870">MNKKRALSVLGVSVMMFLGVTGVSAYNAKFSFDMNTGLFNGKVYTSPAYKYTKDEDPFLRVDFIESSVRTKFGVVNSNGDARSSTLTTRSATSSLLNNLGMAQNHQYRMGIQTDDGSWYNRYNVRGAWNPDSY</sequence>
<proteinExistence type="predicted"/>
<reference evidence="1 3" key="1">
    <citation type="submission" date="2017-03" db="EMBL/GenBank/DDBJ databases">
        <title>The whole genome sequencing and assembly of Lysinibacillus sphaericus DSM 28T strain.</title>
        <authorList>
            <person name="Lee Y.-J."/>
            <person name="Yi H."/>
            <person name="Bahn Y.-S."/>
            <person name="Kim J.F."/>
            <person name="Lee D.-W."/>
        </authorList>
    </citation>
    <scope>NUCLEOTIDE SEQUENCE [LARGE SCALE GENOMIC DNA]</scope>
    <source>
        <strain evidence="1 3">DSM 28</strain>
    </source>
</reference>
<reference evidence="2 4" key="2">
    <citation type="submission" date="2018-06" db="EMBL/GenBank/DDBJ databases">
        <authorList>
            <consortium name="Pathogen Informatics"/>
            <person name="Doyle S."/>
        </authorList>
    </citation>
    <scope>NUCLEOTIDE SEQUENCE [LARGE SCALE GENOMIC DNA]</scope>
    <source>
        <strain evidence="2 4">NCTC10338</strain>
    </source>
</reference>
<dbReference type="Proteomes" id="UP000255295">
    <property type="component" value="Unassembled WGS sequence"/>
</dbReference>